<evidence type="ECO:0008006" key="4">
    <source>
        <dbReference type="Google" id="ProtNLM"/>
    </source>
</evidence>
<evidence type="ECO:0000256" key="1">
    <source>
        <dbReference type="SAM" id="MobiDB-lite"/>
    </source>
</evidence>
<protein>
    <recommendedName>
        <fullName evidence="4">CsbD family protein</fullName>
    </recommendedName>
</protein>
<dbReference type="InterPro" id="IPR036629">
    <property type="entry name" value="YjbJ_sf"/>
</dbReference>
<accession>A0ABQ4U5V8</accession>
<name>A0ABQ4U5V8_9HYPH</name>
<sequence>MSIAQALEHFVTSQKTTDTSDKLKGSIKEAIGKLVGDPKVEAEGKSQQKLPKYNVKPKQSSKP</sequence>
<dbReference type="SUPFAM" id="SSF69047">
    <property type="entry name" value="Hypothetical protein YjbJ"/>
    <property type="match status" value="1"/>
</dbReference>
<evidence type="ECO:0000313" key="3">
    <source>
        <dbReference type="Proteomes" id="UP001055057"/>
    </source>
</evidence>
<proteinExistence type="predicted"/>
<feature type="region of interest" description="Disordered" evidence="1">
    <location>
        <begin position="38"/>
        <end position="63"/>
    </location>
</feature>
<reference evidence="2" key="1">
    <citation type="journal article" date="2021" name="Front. Microbiol.">
        <title>Comprehensive Comparative Genomics and Phenotyping of Methylobacterium Species.</title>
        <authorList>
            <person name="Alessa O."/>
            <person name="Ogura Y."/>
            <person name="Fujitani Y."/>
            <person name="Takami H."/>
            <person name="Hayashi T."/>
            <person name="Sahin N."/>
            <person name="Tani A."/>
        </authorList>
    </citation>
    <scope>NUCLEOTIDE SEQUENCE</scope>
    <source>
        <strain evidence="2">DSM 23632</strain>
    </source>
</reference>
<keyword evidence="3" id="KW-1185">Reference proteome</keyword>
<organism evidence="2 3">
    <name type="scientific">Methylobacterium trifolii</name>
    <dbReference type="NCBI Taxonomy" id="1003092"/>
    <lineage>
        <taxon>Bacteria</taxon>
        <taxon>Pseudomonadati</taxon>
        <taxon>Pseudomonadota</taxon>
        <taxon>Alphaproteobacteria</taxon>
        <taxon>Hyphomicrobiales</taxon>
        <taxon>Methylobacteriaceae</taxon>
        <taxon>Methylobacterium</taxon>
    </lineage>
</organism>
<feature type="region of interest" description="Disordered" evidence="1">
    <location>
        <begin position="1"/>
        <end position="22"/>
    </location>
</feature>
<evidence type="ECO:0000313" key="2">
    <source>
        <dbReference type="EMBL" id="GJE62666.1"/>
    </source>
</evidence>
<comment type="caution">
    <text evidence="2">The sequence shown here is derived from an EMBL/GenBank/DDBJ whole genome shotgun (WGS) entry which is preliminary data.</text>
</comment>
<reference evidence="2" key="2">
    <citation type="submission" date="2021-08" db="EMBL/GenBank/DDBJ databases">
        <authorList>
            <person name="Tani A."/>
            <person name="Ola A."/>
            <person name="Ogura Y."/>
            <person name="Katsura K."/>
            <person name="Hayashi T."/>
        </authorList>
    </citation>
    <scope>NUCLEOTIDE SEQUENCE</scope>
    <source>
        <strain evidence="2">DSM 23632</strain>
    </source>
</reference>
<dbReference type="Proteomes" id="UP001055057">
    <property type="component" value="Unassembled WGS sequence"/>
</dbReference>
<dbReference type="EMBL" id="BPRB01000372">
    <property type="protein sequence ID" value="GJE62666.1"/>
    <property type="molecule type" value="Genomic_DNA"/>
</dbReference>
<gene>
    <name evidence="2" type="ORF">MPOCJGCO_4800</name>
</gene>